<dbReference type="VEuPathDB" id="FungiDB:HCDG_07345"/>
<evidence type="ECO:0000313" key="3">
    <source>
        <dbReference type="Proteomes" id="UP000002624"/>
    </source>
</evidence>
<keyword evidence="1" id="KW-1133">Transmembrane helix</keyword>
<dbReference type="EMBL" id="GG692431">
    <property type="protein sequence ID" value="EER38476.1"/>
    <property type="molecule type" value="Genomic_DNA"/>
</dbReference>
<name>C6HMM9_AJECH</name>
<keyword evidence="1" id="KW-0472">Membrane</keyword>
<evidence type="ECO:0000256" key="1">
    <source>
        <dbReference type="SAM" id="Phobius"/>
    </source>
</evidence>
<evidence type="ECO:0000313" key="2">
    <source>
        <dbReference type="EMBL" id="EER38476.1"/>
    </source>
</evidence>
<protein>
    <submittedName>
        <fullName evidence="2">Uncharacterized protein</fullName>
    </submittedName>
</protein>
<dbReference type="Proteomes" id="UP000002624">
    <property type="component" value="Unassembled WGS sequence"/>
</dbReference>
<sequence>MTIKHGYRDQVQRGIRQLLEPLAWFLILASIGALDGDIGAPWLHSTCKCIYGPQLVSEHSVVRGFKEVGARFLNLTQEPFLIFATPG</sequence>
<dbReference type="AlphaFoldDB" id="C6HMM9"/>
<organism evidence="2 3">
    <name type="scientific">Ajellomyces capsulatus (strain H143)</name>
    <name type="common">Darling's disease fungus</name>
    <name type="synonym">Histoplasma capsulatum</name>
    <dbReference type="NCBI Taxonomy" id="544712"/>
    <lineage>
        <taxon>Eukaryota</taxon>
        <taxon>Fungi</taxon>
        <taxon>Dikarya</taxon>
        <taxon>Ascomycota</taxon>
        <taxon>Pezizomycotina</taxon>
        <taxon>Eurotiomycetes</taxon>
        <taxon>Eurotiomycetidae</taxon>
        <taxon>Onygenales</taxon>
        <taxon>Ajellomycetaceae</taxon>
        <taxon>Histoplasma</taxon>
    </lineage>
</organism>
<feature type="transmembrane region" description="Helical" evidence="1">
    <location>
        <begin position="21"/>
        <end position="43"/>
    </location>
</feature>
<dbReference type="HOGENOM" id="CLU_190832_0_0_1"/>
<gene>
    <name evidence="2" type="ORF">HCDG_07345</name>
</gene>
<keyword evidence="1" id="KW-0812">Transmembrane</keyword>
<proteinExistence type="predicted"/>
<reference evidence="3" key="1">
    <citation type="submission" date="2009-05" db="EMBL/GenBank/DDBJ databases">
        <title>The genome sequence of Ajellomyces capsulatus strain H143.</title>
        <authorList>
            <person name="Champion M."/>
            <person name="Cuomo C.A."/>
            <person name="Ma L.-J."/>
            <person name="Henn M.R."/>
            <person name="Sil A."/>
            <person name="Goldman B."/>
            <person name="Young S.K."/>
            <person name="Kodira C.D."/>
            <person name="Zeng Q."/>
            <person name="Koehrsen M."/>
            <person name="Alvarado L."/>
            <person name="Berlin A.M."/>
            <person name="Borenstein D."/>
            <person name="Chen Z."/>
            <person name="Engels R."/>
            <person name="Freedman E."/>
            <person name="Gellesch M."/>
            <person name="Goldberg J."/>
            <person name="Griggs A."/>
            <person name="Gujja S."/>
            <person name="Heiman D.I."/>
            <person name="Hepburn T.A."/>
            <person name="Howarth C."/>
            <person name="Jen D."/>
            <person name="Larson L."/>
            <person name="Lewis B."/>
            <person name="Mehta T."/>
            <person name="Park D."/>
            <person name="Pearson M."/>
            <person name="Roberts A."/>
            <person name="Saif S."/>
            <person name="Shea T.D."/>
            <person name="Shenoy N."/>
            <person name="Sisk P."/>
            <person name="Stolte C."/>
            <person name="Sykes S."/>
            <person name="Walk T."/>
            <person name="White J."/>
            <person name="Yandava C."/>
            <person name="Klein B."/>
            <person name="McEwen J.G."/>
            <person name="Puccia R."/>
            <person name="Goldman G.H."/>
            <person name="Felipe M.S."/>
            <person name="Nino-Vega G."/>
            <person name="San-Blas G."/>
            <person name="Taylor J.W."/>
            <person name="Mendoza L."/>
            <person name="Galagan J.E."/>
            <person name="Nusbaum C."/>
            <person name="Birren B.W."/>
        </authorList>
    </citation>
    <scope>NUCLEOTIDE SEQUENCE [LARGE SCALE GENOMIC DNA]</scope>
    <source>
        <strain evidence="3">H143</strain>
    </source>
</reference>
<accession>C6HMM9</accession>